<name>A0A8J8T4Y0_HALGN</name>
<gene>
    <name evidence="1" type="ORF">FGO68_gene9079</name>
</gene>
<evidence type="ECO:0000313" key="1">
    <source>
        <dbReference type="EMBL" id="TNV81573.1"/>
    </source>
</evidence>
<comment type="caution">
    <text evidence="1">The sequence shown here is derived from an EMBL/GenBank/DDBJ whole genome shotgun (WGS) entry which is preliminary data.</text>
</comment>
<dbReference type="AlphaFoldDB" id="A0A8J8T4Y0"/>
<dbReference type="Proteomes" id="UP000785679">
    <property type="component" value="Unassembled WGS sequence"/>
</dbReference>
<dbReference type="EMBL" id="RRYP01005998">
    <property type="protein sequence ID" value="TNV81573.1"/>
    <property type="molecule type" value="Genomic_DNA"/>
</dbReference>
<sequence length="327" mass="37725">MHDFIDKIASLDDSFAIIGLRISASEVQNYQDALSVAIELSRRGQSSLKIVLLVNPMPPSLLKNINTFELVSQLQLPMFKTLEKLQIEAHFNCKSIANSLARCANVILKERGQNLKHLWFSVLKSGKPEASNQIIDDSAGINEELQLPLNELKNNISGYCKKLEQLYLFNQGDPNLQQDLFELSLGNTLPHLKRLYVPQIIEQLPIIEQFKLNQTSKLNPNLQQIIINHVPYFKGENQWEIFKSLAYAMKPYTHTGKKIYLFSDEVYQSYSGVDLDEFAQIAEDLEPNININFPFLDYGLFQDRYDYQEVKIWNRIMDVMEAIKKKH</sequence>
<proteinExistence type="predicted"/>
<accession>A0A8J8T4Y0</accession>
<organism evidence="1 2">
    <name type="scientific">Halteria grandinella</name>
    <dbReference type="NCBI Taxonomy" id="5974"/>
    <lineage>
        <taxon>Eukaryota</taxon>
        <taxon>Sar</taxon>
        <taxon>Alveolata</taxon>
        <taxon>Ciliophora</taxon>
        <taxon>Intramacronucleata</taxon>
        <taxon>Spirotrichea</taxon>
        <taxon>Stichotrichia</taxon>
        <taxon>Sporadotrichida</taxon>
        <taxon>Halteriidae</taxon>
        <taxon>Halteria</taxon>
    </lineage>
</organism>
<reference evidence="1" key="1">
    <citation type="submission" date="2019-06" db="EMBL/GenBank/DDBJ databases">
        <authorList>
            <person name="Zheng W."/>
        </authorList>
    </citation>
    <scope>NUCLEOTIDE SEQUENCE</scope>
    <source>
        <strain evidence="1">QDHG01</strain>
    </source>
</reference>
<protein>
    <submittedName>
        <fullName evidence="1">Uncharacterized protein</fullName>
    </submittedName>
</protein>
<keyword evidence="2" id="KW-1185">Reference proteome</keyword>
<evidence type="ECO:0000313" key="2">
    <source>
        <dbReference type="Proteomes" id="UP000785679"/>
    </source>
</evidence>